<dbReference type="OrthoDB" id="3800936at2759"/>
<protein>
    <recommendedName>
        <fullName evidence="4">RRM domain-containing protein</fullName>
    </recommendedName>
</protein>
<dbReference type="SMART" id="SM00360">
    <property type="entry name" value="RRM"/>
    <property type="match status" value="2"/>
</dbReference>
<dbReference type="PROSITE" id="PS50102">
    <property type="entry name" value="RRM"/>
    <property type="match status" value="1"/>
</dbReference>
<dbReference type="GO" id="GO:0003723">
    <property type="term" value="F:RNA binding"/>
    <property type="evidence" value="ECO:0007669"/>
    <property type="project" value="UniProtKB-UniRule"/>
</dbReference>
<dbReference type="Pfam" id="PF00076">
    <property type="entry name" value="RRM_1"/>
    <property type="match status" value="1"/>
</dbReference>
<dbReference type="AlphaFoldDB" id="A0A8C5MBT5"/>
<feature type="region of interest" description="Disordered" evidence="3">
    <location>
        <begin position="250"/>
        <end position="274"/>
    </location>
</feature>
<dbReference type="Ensembl" id="ENSLLET00000010131.1">
    <property type="protein sequence ID" value="ENSLLEP00000009754.1"/>
    <property type="gene ID" value="ENSLLEG00000006215.1"/>
</dbReference>
<reference evidence="5" key="1">
    <citation type="submission" date="2025-08" db="UniProtKB">
        <authorList>
            <consortium name="Ensembl"/>
        </authorList>
    </citation>
    <scope>IDENTIFICATION</scope>
</reference>
<dbReference type="InterPro" id="IPR000504">
    <property type="entry name" value="RRM_dom"/>
</dbReference>
<name>A0A8C5MBT5_9ANUR</name>
<dbReference type="GeneTree" id="ENSGT00940000159225"/>
<evidence type="ECO:0000313" key="5">
    <source>
        <dbReference type="Ensembl" id="ENSLLEP00000009754.1"/>
    </source>
</evidence>
<dbReference type="Proteomes" id="UP000694569">
    <property type="component" value="Unplaced"/>
</dbReference>
<evidence type="ECO:0000259" key="4">
    <source>
        <dbReference type="PROSITE" id="PS50102"/>
    </source>
</evidence>
<keyword evidence="1 2" id="KW-0694">RNA-binding</keyword>
<sequence>MEAEQIWIHGINTDKKLALEQWIEETRINLVQVNGQRKYGGPPPGWIGETPGNGTEVYIGKIPQNIYEDTLIPLFQGIGKLYEFRLMMTFSGLNRGFAYARYASRRKARTATTLLNGFQISPGSKIAVSRSTEKCELLLSRIPHFLDQAALKMAVQEITLGVEGLLLFENPVKGNEMMAVVTYNSHRAAAMAKKKLRQEPQTIGGQYVGVDWLNAEVRYTLQTKRPKPDTNVSFAIKKVNTYNGLLKSPGVEEPRSLFQGPSQKTKSPSYFMPPHTSNKSYLNNTTGAENKKLLASPRLPSLNQSDRALSEHHEEKWSDELEMDENLWNMEQILQSLLGS</sequence>
<evidence type="ECO:0000313" key="6">
    <source>
        <dbReference type="Proteomes" id="UP000694569"/>
    </source>
</evidence>
<proteinExistence type="predicted"/>
<keyword evidence="6" id="KW-1185">Reference proteome</keyword>
<feature type="domain" description="RRM" evidence="4">
    <location>
        <begin position="55"/>
        <end position="133"/>
    </location>
</feature>
<dbReference type="InterPro" id="IPR035979">
    <property type="entry name" value="RBD_domain_sf"/>
</dbReference>
<evidence type="ECO:0000256" key="1">
    <source>
        <dbReference type="ARBA" id="ARBA00022884"/>
    </source>
</evidence>
<dbReference type="InterPro" id="IPR012677">
    <property type="entry name" value="Nucleotide-bd_a/b_plait_sf"/>
</dbReference>
<organism evidence="5 6">
    <name type="scientific">Leptobrachium leishanense</name>
    <name type="common">Leishan spiny toad</name>
    <dbReference type="NCBI Taxonomy" id="445787"/>
    <lineage>
        <taxon>Eukaryota</taxon>
        <taxon>Metazoa</taxon>
        <taxon>Chordata</taxon>
        <taxon>Craniata</taxon>
        <taxon>Vertebrata</taxon>
        <taxon>Euteleostomi</taxon>
        <taxon>Amphibia</taxon>
        <taxon>Batrachia</taxon>
        <taxon>Anura</taxon>
        <taxon>Pelobatoidea</taxon>
        <taxon>Megophryidae</taxon>
        <taxon>Leptobrachium</taxon>
    </lineage>
</organism>
<feature type="compositionally biased region" description="Polar residues" evidence="3">
    <location>
        <begin position="259"/>
        <end position="268"/>
    </location>
</feature>
<evidence type="ECO:0000256" key="2">
    <source>
        <dbReference type="PROSITE-ProRule" id="PRU00176"/>
    </source>
</evidence>
<feature type="region of interest" description="Disordered" evidence="3">
    <location>
        <begin position="294"/>
        <end position="316"/>
    </location>
</feature>
<evidence type="ECO:0000256" key="3">
    <source>
        <dbReference type="SAM" id="MobiDB-lite"/>
    </source>
</evidence>
<dbReference type="Gene3D" id="3.30.70.330">
    <property type="match status" value="1"/>
</dbReference>
<accession>A0A8C5MBT5</accession>
<reference evidence="5" key="2">
    <citation type="submission" date="2025-09" db="UniProtKB">
        <authorList>
            <consortium name="Ensembl"/>
        </authorList>
    </citation>
    <scope>IDENTIFICATION</scope>
</reference>
<dbReference type="SUPFAM" id="SSF54928">
    <property type="entry name" value="RNA-binding domain, RBD"/>
    <property type="match status" value="1"/>
</dbReference>
<dbReference type="PANTHER" id="PTHR21245">
    <property type="entry name" value="HETEROGENEOUS NUCLEAR RIBONUCLEOPROTEIN"/>
    <property type="match status" value="1"/>
</dbReference>